<dbReference type="KEGG" id="atq:GH723_13825"/>
<dbReference type="Pfam" id="PF01300">
    <property type="entry name" value="Sua5_yciO_yrdC"/>
    <property type="match status" value="1"/>
</dbReference>
<keyword evidence="17" id="KW-1185">Reference proteome</keyword>
<keyword evidence="5 13" id="KW-0963">Cytoplasm</keyword>
<keyword evidence="10 13" id="KW-0067">ATP-binding</keyword>
<dbReference type="GO" id="GO:0005737">
    <property type="term" value="C:cytoplasm"/>
    <property type="evidence" value="ECO:0007669"/>
    <property type="project" value="UniProtKB-SubCell"/>
</dbReference>
<evidence type="ECO:0000256" key="6">
    <source>
        <dbReference type="ARBA" id="ARBA00022679"/>
    </source>
</evidence>
<dbReference type="InterPro" id="IPR005145">
    <property type="entry name" value="Sua5_C"/>
</dbReference>
<dbReference type="Gene3D" id="3.90.870.10">
    <property type="entry name" value="DHBP synthase"/>
    <property type="match status" value="1"/>
</dbReference>
<dbReference type="GO" id="GO:0005524">
    <property type="term" value="F:ATP binding"/>
    <property type="evidence" value="ECO:0007669"/>
    <property type="project" value="UniProtKB-UniRule"/>
</dbReference>
<evidence type="ECO:0000256" key="11">
    <source>
        <dbReference type="ARBA" id="ARBA00029774"/>
    </source>
</evidence>
<feature type="binding site" evidence="14">
    <location>
        <position position="222"/>
    </location>
    <ligand>
        <name>ATP</name>
        <dbReference type="ChEBI" id="CHEBI:30616"/>
    </ligand>
</feature>
<dbReference type="GO" id="GO:0006450">
    <property type="term" value="P:regulation of translational fidelity"/>
    <property type="evidence" value="ECO:0007669"/>
    <property type="project" value="TreeGrafter"/>
</dbReference>
<evidence type="ECO:0000313" key="16">
    <source>
        <dbReference type="EMBL" id="QGG96089.1"/>
    </source>
</evidence>
<dbReference type="NCBIfam" id="TIGR00057">
    <property type="entry name" value="L-threonylcarbamoyladenylate synthase"/>
    <property type="match status" value="1"/>
</dbReference>
<feature type="binding site" evidence="14">
    <location>
        <position position="27"/>
    </location>
    <ligand>
        <name>L-threonine</name>
        <dbReference type="ChEBI" id="CHEBI:57926"/>
    </ligand>
</feature>
<evidence type="ECO:0000256" key="9">
    <source>
        <dbReference type="ARBA" id="ARBA00022741"/>
    </source>
</evidence>
<sequence length="329" mass="33505">MTKIGTDVHAAASILRSGGLVGLPTETVYGLAALVSLPEAVARVFRAKGRPTDHPLIVHVAGVDDLDRFARDVPPAARVLAARHWPGPLTILLRRSDAVADVVTGGRDTVALRAPAHPLAHALLAELGDGVVAPSANRFGRVSPTSAADVVAELGDAVDLVLDGGPCTVGIESTIVDLSGGVPRLLRAGQVTLAELREDLPDAEAAGDAAEPVAPGMLAAHYAPDARVVVLDPAVAPGEVARVVAPHVRDGRSVAVLAPDLIPGLLPPVEQLDAAGGPAAYARVLYARLREADRRGVDVLVVVPPPGDGIGAAVRDRLRRAAAGSAGTG</sequence>
<dbReference type="RefSeq" id="WP_153760195.1">
    <property type="nucleotide sequence ID" value="NZ_CP045851.1"/>
</dbReference>
<feature type="binding site" evidence="14">
    <location>
        <position position="50"/>
    </location>
    <ligand>
        <name>ATP</name>
        <dbReference type="ChEBI" id="CHEBI:30616"/>
    </ligand>
</feature>
<dbReference type="PROSITE" id="PS51163">
    <property type="entry name" value="YRDC"/>
    <property type="match status" value="1"/>
</dbReference>
<dbReference type="GO" id="GO:0003725">
    <property type="term" value="F:double-stranded RNA binding"/>
    <property type="evidence" value="ECO:0007669"/>
    <property type="project" value="UniProtKB-UniRule"/>
</dbReference>
<feature type="binding site" evidence="14">
    <location>
        <position position="59"/>
    </location>
    <ligand>
        <name>ATP</name>
        <dbReference type="ChEBI" id="CHEBI:30616"/>
    </ligand>
</feature>
<organism evidence="16 17">
    <name type="scientific">Actinomarinicola tropica</name>
    <dbReference type="NCBI Taxonomy" id="2789776"/>
    <lineage>
        <taxon>Bacteria</taxon>
        <taxon>Bacillati</taxon>
        <taxon>Actinomycetota</taxon>
        <taxon>Acidimicrobiia</taxon>
        <taxon>Acidimicrobiales</taxon>
        <taxon>Iamiaceae</taxon>
        <taxon>Actinomarinicola</taxon>
    </lineage>
</organism>
<comment type="catalytic activity">
    <reaction evidence="12 13">
        <text>L-threonine + hydrogencarbonate + ATP = L-threonylcarbamoyladenylate + diphosphate + H2O</text>
        <dbReference type="Rhea" id="RHEA:36407"/>
        <dbReference type="ChEBI" id="CHEBI:15377"/>
        <dbReference type="ChEBI" id="CHEBI:17544"/>
        <dbReference type="ChEBI" id="CHEBI:30616"/>
        <dbReference type="ChEBI" id="CHEBI:33019"/>
        <dbReference type="ChEBI" id="CHEBI:57926"/>
        <dbReference type="ChEBI" id="CHEBI:73682"/>
        <dbReference type="EC" id="2.7.7.87"/>
    </reaction>
</comment>
<evidence type="ECO:0000259" key="15">
    <source>
        <dbReference type="PROSITE" id="PS51163"/>
    </source>
</evidence>
<gene>
    <name evidence="16" type="ORF">GH723_13825</name>
</gene>
<evidence type="ECO:0000256" key="2">
    <source>
        <dbReference type="ARBA" id="ARBA00007663"/>
    </source>
</evidence>
<keyword evidence="6 13" id="KW-0808">Transferase</keyword>
<evidence type="ECO:0000256" key="10">
    <source>
        <dbReference type="ARBA" id="ARBA00022840"/>
    </source>
</evidence>
<name>A0A5Q2RGY2_9ACTN</name>
<protein>
    <recommendedName>
        <fullName evidence="4 13">Threonylcarbamoyl-AMP synthase</fullName>
        <shortName evidence="13">TC-AMP synthase</shortName>
        <ecNumber evidence="3 13">2.7.7.87</ecNumber>
    </recommendedName>
    <alternativeName>
        <fullName evidence="11 13">L-threonylcarbamoyladenylate synthase</fullName>
    </alternativeName>
</protein>
<dbReference type="InterPro" id="IPR006070">
    <property type="entry name" value="Sua5-like_dom"/>
</dbReference>
<reference evidence="16 17" key="1">
    <citation type="submission" date="2019-11" db="EMBL/GenBank/DDBJ databases">
        <authorList>
            <person name="He Y."/>
        </authorList>
    </citation>
    <scope>NUCLEOTIDE SEQUENCE [LARGE SCALE GENOMIC DNA]</scope>
    <source>
        <strain evidence="16 17">SCSIO 58843</strain>
    </source>
</reference>
<evidence type="ECO:0000256" key="12">
    <source>
        <dbReference type="ARBA" id="ARBA00048366"/>
    </source>
</evidence>
<feature type="binding site" evidence="14">
    <location>
        <position position="135"/>
    </location>
    <ligand>
        <name>ATP</name>
        <dbReference type="ChEBI" id="CHEBI:30616"/>
    </ligand>
</feature>
<dbReference type="GO" id="GO:0061710">
    <property type="term" value="F:L-threonylcarbamoyladenylate synthase"/>
    <property type="evidence" value="ECO:0007669"/>
    <property type="project" value="UniProtKB-EC"/>
</dbReference>
<evidence type="ECO:0000313" key="17">
    <source>
        <dbReference type="Proteomes" id="UP000334019"/>
    </source>
</evidence>
<dbReference type="InterPro" id="IPR010923">
    <property type="entry name" value="T(6)A37_SUA5"/>
</dbReference>
<evidence type="ECO:0000256" key="13">
    <source>
        <dbReference type="PIRNR" id="PIRNR004930"/>
    </source>
</evidence>
<keyword evidence="7 13" id="KW-0819">tRNA processing</keyword>
<dbReference type="InterPro" id="IPR038385">
    <property type="entry name" value="Sua5/YwlC_C"/>
</dbReference>
<feature type="binding site" evidence="14">
    <location>
        <position position="143"/>
    </location>
    <ligand>
        <name>ATP</name>
        <dbReference type="ChEBI" id="CHEBI:30616"/>
    </ligand>
</feature>
<accession>A0A5Q2RGY2</accession>
<feature type="binding site" evidence="14">
    <location>
        <position position="113"/>
    </location>
    <ligand>
        <name>L-threonine</name>
        <dbReference type="ChEBI" id="CHEBI:57926"/>
    </ligand>
</feature>
<dbReference type="Gene3D" id="3.40.50.11030">
    <property type="entry name" value="Threonylcarbamoyl-AMP synthase, C-terminal domain"/>
    <property type="match status" value="1"/>
</dbReference>
<comment type="similarity">
    <text evidence="2 13">Belongs to the SUA5 family.</text>
</comment>
<comment type="function">
    <text evidence="13">Required for the formation of a threonylcarbamoyl group on adenosine at position 37 (t(6)A37) in tRNAs that read codons beginning with adenine.</text>
</comment>
<comment type="subcellular location">
    <subcellularLocation>
        <location evidence="1 13">Cytoplasm</location>
    </subcellularLocation>
</comment>
<feature type="binding site" evidence="14">
    <location>
        <position position="133"/>
    </location>
    <ligand>
        <name>L-threonine</name>
        <dbReference type="ChEBI" id="CHEBI:57926"/>
    </ligand>
</feature>
<dbReference type="GO" id="GO:0000049">
    <property type="term" value="F:tRNA binding"/>
    <property type="evidence" value="ECO:0007669"/>
    <property type="project" value="TreeGrafter"/>
</dbReference>
<dbReference type="Pfam" id="PF03481">
    <property type="entry name" value="Sua5_C"/>
    <property type="match status" value="1"/>
</dbReference>
<evidence type="ECO:0000256" key="1">
    <source>
        <dbReference type="ARBA" id="ARBA00004496"/>
    </source>
</evidence>
<dbReference type="Proteomes" id="UP000334019">
    <property type="component" value="Chromosome"/>
</dbReference>
<evidence type="ECO:0000256" key="8">
    <source>
        <dbReference type="ARBA" id="ARBA00022695"/>
    </source>
</evidence>
<dbReference type="PANTHER" id="PTHR17490">
    <property type="entry name" value="SUA5"/>
    <property type="match status" value="1"/>
</dbReference>
<dbReference type="EMBL" id="CP045851">
    <property type="protein sequence ID" value="QGG96089.1"/>
    <property type="molecule type" value="Genomic_DNA"/>
</dbReference>
<keyword evidence="8 13" id="KW-0548">Nucleotidyltransferase</keyword>
<dbReference type="GO" id="GO:0008033">
    <property type="term" value="P:tRNA processing"/>
    <property type="evidence" value="ECO:0007669"/>
    <property type="project" value="UniProtKB-KW"/>
</dbReference>
<evidence type="ECO:0000256" key="5">
    <source>
        <dbReference type="ARBA" id="ARBA00022490"/>
    </source>
</evidence>
<evidence type="ECO:0000256" key="7">
    <source>
        <dbReference type="ARBA" id="ARBA00022694"/>
    </source>
</evidence>
<dbReference type="PIRSF" id="PIRSF004930">
    <property type="entry name" value="Tln_factor_SUA5"/>
    <property type="match status" value="1"/>
</dbReference>
<feature type="domain" description="YrdC-like" evidence="15">
    <location>
        <begin position="5"/>
        <end position="191"/>
    </location>
</feature>
<dbReference type="AlphaFoldDB" id="A0A5Q2RGY2"/>
<evidence type="ECO:0000256" key="14">
    <source>
        <dbReference type="PIRSR" id="PIRSR004930-1"/>
    </source>
</evidence>
<dbReference type="PANTHER" id="PTHR17490:SF16">
    <property type="entry name" value="THREONYLCARBAMOYL-AMP SYNTHASE"/>
    <property type="match status" value="1"/>
</dbReference>
<dbReference type="SUPFAM" id="SSF55821">
    <property type="entry name" value="YrdC/RibB"/>
    <property type="match status" value="1"/>
</dbReference>
<dbReference type="InterPro" id="IPR050156">
    <property type="entry name" value="TC-AMP_synthase_SUA5"/>
</dbReference>
<feature type="binding site" evidence="14">
    <location>
        <position position="173"/>
    </location>
    <ligand>
        <name>L-threonine</name>
        <dbReference type="ChEBI" id="CHEBI:57926"/>
    </ligand>
</feature>
<dbReference type="EC" id="2.7.7.87" evidence="3 13"/>
<evidence type="ECO:0000256" key="3">
    <source>
        <dbReference type="ARBA" id="ARBA00012584"/>
    </source>
</evidence>
<proteinExistence type="inferred from homology"/>
<evidence type="ECO:0000256" key="4">
    <source>
        <dbReference type="ARBA" id="ARBA00015492"/>
    </source>
</evidence>
<feature type="binding site" evidence="14">
    <location>
        <position position="187"/>
    </location>
    <ligand>
        <name>ATP</name>
        <dbReference type="ChEBI" id="CHEBI:30616"/>
    </ligand>
</feature>
<dbReference type="InterPro" id="IPR017945">
    <property type="entry name" value="DHBP_synth_RibB-like_a/b_dom"/>
</dbReference>
<keyword evidence="9 13" id="KW-0547">Nucleotide-binding</keyword>
<feature type="binding site" evidence="14">
    <location>
        <position position="109"/>
    </location>
    <ligand>
        <name>ATP</name>
        <dbReference type="ChEBI" id="CHEBI:30616"/>
    </ligand>
</feature>